<sequence length="25" mass="2989">MNKPIVSLQSQSVLFFNKKIKYVYL</sequence>
<dbReference type="EMBL" id="GBRH01229785">
    <property type="protein sequence ID" value="JAD68110.1"/>
    <property type="molecule type" value="Transcribed_RNA"/>
</dbReference>
<dbReference type="AlphaFoldDB" id="A0A0A9C433"/>
<proteinExistence type="predicted"/>
<accession>A0A0A9C433</accession>
<organism evidence="1">
    <name type="scientific">Arundo donax</name>
    <name type="common">Giant reed</name>
    <name type="synonym">Donax arundinaceus</name>
    <dbReference type="NCBI Taxonomy" id="35708"/>
    <lineage>
        <taxon>Eukaryota</taxon>
        <taxon>Viridiplantae</taxon>
        <taxon>Streptophyta</taxon>
        <taxon>Embryophyta</taxon>
        <taxon>Tracheophyta</taxon>
        <taxon>Spermatophyta</taxon>
        <taxon>Magnoliopsida</taxon>
        <taxon>Liliopsida</taxon>
        <taxon>Poales</taxon>
        <taxon>Poaceae</taxon>
        <taxon>PACMAD clade</taxon>
        <taxon>Arundinoideae</taxon>
        <taxon>Arundineae</taxon>
        <taxon>Arundo</taxon>
    </lineage>
</organism>
<name>A0A0A9C433_ARUDO</name>
<protein>
    <submittedName>
        <fullName evidence="1">Uncharacterized protein</fullName>
    </submittedName>
</protein>
<reference evidence="1" key="1">
    <citation type="submission" date="2014-09" db="EMBL/GenBank/DDBJ databases">
        <authorList>
            <person name="Magalhaes I.L.F."/>
            <person name="Oliveira U."/>
            <person name="Santos F.R."/>
            <person name="Vidigal T.H.D.A."/>
            <person name="Brescovit A.D."/>
            <person name="Santos A.J."/>
        </authorList>
    </citation>
    <scope>NUCLEOTIDE SEQUENCE</scope>
    <source>
        <tissue evidence="1">Shoot tissue taken approximately 20 cm above the soil surface</tissue>
    </source>
</reference>
<evidence type="ECO:0000313" key="1">
    <source>
        <dbReference type="EMBL" id="JAD68110.1"/>
    </source>
</evidence>
<reference evidence="1" key="2">
    <citation type="journal article" date="2015" name="Data Brief">
        <title>Shoot transcriptome of the giant reed, Arundo donax.</title>
        <authorList>
            <person name="Barrero R.A."/>
            <person name="Guerrero F.D."/>
            <person name="Moolhuijzen P."/>
            <person name="Goolsby J.A."/>
            <person name="Tidwell J."/>
            <person name="Bellgard S.E."/>
            <person name="Bellgard M.I."/>
        </authorList>
    </citation>
    <scope>NUCLEOTIDE SEQUENCE</scope>
    <source>
        <tissue evidence="1">Shoot tissue taken approximately 20 cm above the soil surface</tissue>
    </source>
</reference>